<dbReference type="OrthoDB" id="348037at2759"/>
<sequence>MDQAGERLALSLLEAKARTLGSYAMTANEGTSVHTNNVLDTPAGLQAEARTDIRALGKLLYELCCLEPPQYMSCISGSELSCQVANEANDGSRWSQLRQGGVPQAAGSWGLENVTRKQQLYPPISQRYRPEVAQLVHLLLLGEARTLPTAAGILGMPFLETSRKAVAMQLSKFPQNEESSAVVAHDYGRTSMPLRSKSASLHIDLYIVPRVRIRCSFRRSAATDPNTGSYDWLFYVFPRDTDPSQPTVQQATREPVGEKASPCLRVADSTAPLTSKQEEIIFNSRPSLVASTWTENCRCGEQLVEGGRNIGAGEKDPKYLAYLADVVDGPTAAKMGQQLQPQKNEPLFGEAAVNAVLTAQKLRRKQQIAERECQLSKIRSEYAKDKKAVEETVRNRLLQEGNRGTPMQISAKQRKMKTGASILPNDGTLGTNATENAHQTYLGSTANPVAVPFTPSSQYSDLRRLAKGWENMKDSIPVEVSVPPCAVPSACKTAKEEGSMEATLDSPTNAAASLRVKDSRMAGMAQDSRNIHRPQKEEQDPNVQEVTIDHSVASCTVTDEVWRQQQQHVLPVAFWESIDPNEGFTTMELSVSETISVPLPDSVGHHQLRRFVQQPTLHVRVGLREDETCCSCTEECQLLPVAHFALSSTGCSN</sequence>
<accession>U6G6E8</accession>
<name>U6G6E8_9EIME</name>
<protein>
    <submittedName>
        <fullName evidence="1">Uncharacterized protein</fullName>
    </submittedName>
</protein>
<keyword evidence="2" id="KW-1185">Reference proteome</keyword>
<reference evidence="1" key="1">
    <citation type="submission" date="2013-10" db="EMBL/GenBank/DDBJ databases">
        <title>Genomic analysis of the causative agents of coccidiosis in chickens.</title>
        <authorList>
            <person name="Reid A.J."/>
            <person name="Blake D."/>
            <person name="Billington K."/>
            <person name="Browne H."/>
            <person name="Dunn M."/>
            <person name="Hung S."/>
            <person name="Kawahara F."/>
            <person name="Miranda-Saavedra D."/>
            <person name="Mourier T."/>
            <person name="Nagra H."/>
            <person name="Otto T.D."/>
            <person name="Rawlings N."/>
            <person name="Sanchez A."/>
            <person name="Sanders M."/>
            <person name="Subramaniam C."/>
            <person name="Tay Y."/>
            <person name="Dear P."/>
            <person name="Doerig C."/>
            <person name="Gruber A."/>
            <person name="Parkinson J."/>
            <person name="Shirley M."/>
            <person name="Wan K.L."/>
            <person name="Berriman M."/>
            <person name="Tomley F."/>
            <person name="Pain A."/>
        </authorList>
    </citation>
    <scope>NUCLEOTIDE SEQUENCE [LARGE SCALE GENOMIC DNA]</scope>
    <source>
        <strain evidence="1">Houghton</strain>
    </source>
</reference>
<gene>
    <name evidence="1" type="ORF">EPH_0004090</name>
</gene>
<dbReference type="Proteomes" id="UP000018201">
    <property type="component" value="Unassembled WGS sequence"/>
</dbReference>
<dbReference type="EMBL" id="HG690675">
    <property type="protein sequence ID" value="CDI75047.1"/>
    <property type="molecule type" value="Genomic_DNA"/>
</dbReference>
<reference evidence="1" key="2">
    <citation type="submission" date="2013-10" db="EMBL/GenBank/DDBJ databases">
        <authorList>
            <person name="Aslett M."/>
        </authorList>
    </citation>
    <scope>NUCLEOTIDE SEQUENCE [LARGE SCALE GENOMIC DNA]</scope>
    <source>
        <strain evidence="1">Houghton</strain>
    </source>
</reference>
<evidence type="ECO:0000313" key="2">
    <source>
        <dbReference type="Proteomes" id="UP000018201"/>
    </source>
</evidence>
<proteinExistence type="predicted"/>
<dbReference type="AlphaFoldDB" id="U6G6E8"/>
<dbReference type="VEuPathDB" id="ToxoDB:EPH_0004090"/>
<organism evidence="1 2">
    <name type="scientific">Eimeria praecox</name>
    <dbReference type="NCBI Taxonomy" id="51316"/>
    <lineage>
        <taxon>Eukaryota</taxon>
        <taxon>Sar</taxon>
        <taxon>Alveolata</taxon>
        <taxon>Apicomplexa</taxon>
        <taxon>Conoidasida</taxon>
        <taxon>Coccidia</taxon>
        <taxon>Eucoccidiorida</taxon>
        <taxon>Eimeriorina</taxon>
        <taxon>Eimeriidae</taxon>
        <taxon>Eimeria</taxon>
    </lineage>
</organism>
<evidence type="ECO:0000313" key="1">
    <source>
        <dbReference type="EMBL" id="CDI75047.1"/>
    </source>
</evidence>